<feature type="transmembrane region" description="Helical" evidence="7">
    <location>
        <begin position="318"/>
        <end position="340"/>
    </location>
</feature>
<evidence type="ECO:0000313" key="10">
    <source>
        <dbReference type="Proteomes" id="UP001500908"/>
    </source>
</evidence>
<dbReference type="Pfam" id="PF05425">
    <property type="entry name" value="CopD"/>
    <property type="match status" value="1"/>
</dbReference>
<dbReference type="Pfam" id="PF09678">
    <property type="entry name" value="Caa3_CtaG"/>
    <property type="match status" value="1"/>
</dbReference>
<feature type="transmembrane region" description="Helical" evidence="7">
    <location>
        <begin position="73"/>
        <end position="91"/>
    </location>
</feature>
<keyword evidence="2" id="KW-1003">Cell membrane</keyword>
<feature type="transmembrane region" description="Helical" evidence="7">
    <location>
        <begin position="206"/>
        <end position="230"/>
    </location>
</feature>
<dbReference type="RefSeq" id="WP_344968744.1">
    <property type="nucleotide sequence ID" value="NZ_BAABDD010000005.1"/>
</dbReference>
<protein>
    <submittedName>
        <fullName evidence="9">Cytochrome c oxidase assembly protein</fullName>
    </submittedName>
</protein>
<evidence type="ECO:0000256" key="3">
    <source>
        <dbReference type="ARBA" id="ARBA00022692"/>
    </source>
</evidence>
<feature type="transmembrane region" description="Helical" evidence="7">
    <location>
        <begin position="528"/>
        <end position="548"/>
    </location>
</feature>
<evidence type="ECO:0000256" key="4">
    <source>
        <dbReference type="ARBA" id="ARBA00022989"/>
    </source>
</evidence>
<dbReference type="Proteomes" id="UP001500908">
    <property type="component" value="Unassembled WGS sequence"/>
</dbReference>
<evidence type="ECO:0000256" key="6">
    <source>
        <dbReference type="SAM" id="MobiDB-lite"/>
    </source>
</evidence>
<feature type="transmembrane region" description="Helical" evidence="7">
    <location>
        <begin position="103"/>
        <end position="125"/>
    </location>
</feature>
<comment type="subcellular location">
    <subcellularLocation>
        <location evidence="1">Cell membrane</location>
        <topology evidence="1">Multi-pass membrane protein</topology>
    </subcellularLocation>
</comment>
<keyword evidence="4 7" id="KW-1133">Transmembrane helix</keyword>
<feature type="transmembrane region" description="Helical" evidence="7">
    <location>
        <begin position="250"/>
        <end position="268"/>
    </location>
</feature>
<dbReference type="InterPro" id="IPR008457">
    <property type="entry name" value="Cu-R_CopD_dom"/>
</dbReference>
<feature type="transmembrane region" description="Helical" evidence="7">
    <location>
        <begin position="280"/>
        <end position="298"/>
    </location>
</feature>
<keyword evidence="3 7" id="KW-0812">Transmembrane</keyword>
<feature type="transmembrane region" description="Helical" evidence="7">
    <location>
        <begin position="20"/>
        <end position="53"/>
    </location>
</feature>
<feature type="region of interest" description="Disordered" evidence="6">
    <location>
        <begin position="641"/>
        <end position="661"/>
    </location>
</feature>
<reference evidence="10" key="1">
    <citation type="journal article" date="2019" name="Int. J. Syst. Evol. Microbiol.">
        <title>The Global Catalogue of Microorganisms (GCM) 10K type strain sequencing project: providing services to taxonomists for standard genome sequencing and annotation.</title>
        <authorList>
            <consortium name="The Broad Institute Genomics Platform"/>
            <consortium name="The Broad Institute Genome Sequencing Center for Infectious Disease"/>
            <person name="Wu L."/>
            <person name="Ma J."/>
        </authorList>
    </citation>
    <scope>NUCLEOTIDE SEQUENCE [LARGE SCALE GENOMIC DNA]</scope>
    <source>
        <strain evidence="10">JCM 17137</strain>
    </source>
</reference>
<feature type="transmembrane region" description="Helical" evidence="7">
    <location>
        <begin position="614"/>
        <end position="635"/>
    </location>
</feature>
<feature type="transmembrane region" description="Helical" evidence="7">
    <location>
        <begin position="145"/>
        <end position="168"/>
    </location>
</feature>
<feature type="transmembrane region" description="Helical" evidence="7">
    <location>
        <begin position="496"/>
        <end position="516"/>
    </location>
</feature>
<keyword evidence="5 7" id="KW-0472">Membrane</keyword>
<dbReference type="PANTHER" id="PTHR34820:SF4">
    <property type="entry name" value="INNER MEMBRANE PROTEIN YEBZ"/>
    <property type="match status" value="1"/>
</dbReference>
<accession>A0ABP7FCK5</accession>
<evidence type="ECO:0000313" key="9">
    <source>
        <dbReference type="EMBL" id="GAA3735672.1"/>
    </source>
</evidence>
<proteinExistence type="predicted"/>
<feature type="compositionally biased region" description="Basic and acidic residues" evidence="6">
    <location>
        <begin position="641"/>
        <end position="654"/>
    </location>
</feature>
<dbReference type="InterPro" id="IPR019108">
    <property type="entry name" value="Caa3_assmbl_CtaG-rel"/>
</dbReference>
<feature type="transmembrane region" description="Helical" evidence="7">
    <location>
        <begin position="560"/>
        <end position="583"/>
    </location>
</feature>
<organism evidence="9 10">
    <name type="scientific">Salinactinospora qingdaonensis</name>
    <dbReference type="NCBI Taxonomy" id="702744"/>
    <lineage>
        <taxon>Bacteria</taxon>
        <taxon>Bacillati</taxon>
        <taxon>Actinomycetota</taxon>
        <taxon>Actinomycetes</taxon>
        <taxon>Streptosporangiales</taxon>
        <taxon>Nocardiopsidaceae</taxon>
        <taxon>Salinactinospora</taxon>
    </lineage>
</organism>
<keyword evidence="10" id="KW-1185">Reference proteome</keyword>
<comment type="caution">
    <text evidence="9">The sequence shown here is derived from an EMBL/GenBank/DDBJ whole genome shotgun (WGS) entry which is preliminary data.</text>
</comment>
<evidence type="ECO:0000259" key="8">
    <source>
        <dbReference type="Pfam" id="PF05425"/>
    </source>
</evidence>
<name>A0ABP7FCK5_9ACTN</name>
<evidence type="ECO:0000256" key="5">
    <source>
        <dbReference type="ARBA" id="ARBA00023136"/>
    </source>
</evidence>
<evidence type="ECO:0000256" key="7">
    <source>
        <dbReference type="SAM" id="Phobius"/>
    </source>
</evidence>
<feature type="transmembrane region" description="Helical" evidence="7">
    <location>
        <begin position="175"/>
        <end position="194"/>
    </location>
</feature>
<evidence type="ECO:0000256" key="2">
    <source>
        <dbReference type="ARBA" id="ARBA00022475"/>
    </source>
</evidence>
<evidence type="ECO:0000256" key="1">
    <source>
        <dbReference type="ARBA" id="ARBA00004651"/>
    </source>
</evidence>
<feature type="transmembrane region" description="Helical" evidence="7">
    <location>
        <begin position="443"/>
        <end position="467"/>
    </location>
</feature>
<sequence>MASPDLRETETSTPPRDGAIAELTVAAVAICAISLLLALLAGGSVVASVAPGLPDPGPLTRWGLPISTAGQDIAAALTLGLLLLTVVLLPSQRGALTAAAQSYLRATSWFALAWAALSAGTLIFTLSDLLGLPPSQVLDEELTSYAGSVGQGIALMVVILAATGVALFARVAQTATAALGVLGLGLLAQLPPLVAGHAASAANHSLAVTGLAVHVLAAIVWVGGLAALTYHALRASSEHVPVAVERFSRLALWAYVGVAVGGVAISAARLTSVTELFTTPYGWLIAVKSALFVVLGYLGWQHRRRTVPRIVEGTGRVLFARIAAVEVAIMAAVMGVAAALSQTEPPPVPTSPPGTAADILGFPMPPPISAQTILTLWRPDLFFILVVVVLGGLYAAGVVRLLRRGDHWPWGRTIAWFCGLLTIVATVLTGVGTYSMVLFSTHMIQHMVLSMMTPILLVLGAPMTLALRALHPARRRGDRGPREWLTLFLNSRFSRLVTHHVFATVLFIASTYALYFTPLFELLMSDHLGHVLMNTHFILAGFLYYWVIVGIDPAPRKVPYMLRIVLLLATMGFHAFFGIAIMMQSAPMGMAYYSQFDVPWLASIADDQYAGGGIAWAVGEIPTLMVLIALVGQWWRDEERTERRRERHSRRDGSDDADMDAYNAYLQALDRRARQQR</sequence>
<dbReference type="InterPro" id="IPR032694">
    <property type="entry name" value="CopC/D"/>
</dbReference>
<dbReference type="PANTHER" id="PTHR34820">
    <property type="entry name" value="INNER MEMBRANE PROTEIN YEBZ"/>
    <property type="match status" value="1"/>
</dbReference>
<dbReference type="EMBL" id="BAABDD010000005">
    <property type="protein sequence ID" value="GAA3735672.1"/>
    <property type="molecule type" value="Genomic_DNA"/>
</dbReference>
<feature type="transmembrane region" description="Helical" evidence="7">
    <location>
        <begin position="414"/>
        <end position="437"/>
    </location>
</feature>
<feature type="domain" description="Copper resistance protein D" evidence="8">
    <location>
        <begin position="243"/>
        <end position="340"/>
    </location>
</feature>
<feature type="transmembrane region" description="Helical" evidence="7">
    <location>
        <begin position="381"/>
        <end position="402"/>
    </location>
</feature>
<gene>
    <name evidence="9" type="ORF">GCM10022402_14820</name>
</gene>